<feature type="transmembrane region" description="Helical" evidence="2">
    <location>
        <begin position="329"/>
        <end position="349"/>
    </location>
</feature>
<dbReference type="AlphaFoldDB" id="A0AAD7D0I8"/>
<gene>
    <name evidence="3" type="ORF">B0H17DRAFT_182162</name>
</gene>
<keyword evidence="2" id="KW-1133">Transmembrane helix</keyword>
<sequence length="532" mass="57835">MAEVVGLLRGYYVPQFVLGGLTRAVGPVILRYATTGASNIFSKQDTSTTFPNSADVPAGTPLLAEGSNVQFPPSSMLDIQRLASTIAPTTSVYLSFSIQAVCPLEHDEVPSPFSRIVRQHTTMVSISFPFLAMQVMCPLDPLDPNATLEMPPSWLDIQRSAFMKAPTSVYLPFSIQAICPLEDPPTFSRVVRPAAKVSPSFPFLALQTMCPLDLVPLDSNATLEVPPTWFDTQRSTSTIAPTTSAYLRFQSICLEYEAPPTSSRVVQTGTQHPHFATKVSISSPFLAMQVMCPLDLVSLDPNANATLAPAPVSSVFPAHASVSQTIGSYLFLPIFLSQLFVVCIVAVIVTNMDWWRSGSTRLPNKDLPEVDQPTRPKLRRKPSDAPNWRVPRNNTLHSGTTQTTTTAITPQTKLDPAHDARQAQPVALAAATLTYATYVPPHKRRASVDFGTRRPLAEVGNSFANGRGTALSSKTPTQTAPGLRRRSSTPFVQPPAPQSASHTLHHRASFPNRLAAKNRPSNRRDGTPFDLD</sequence>
<evidence type="ECO:0000256" key="1">
    <source>
        <dbReference type="SAM" id="MobiDB-lite"/>
    </source>
</evidence>
<dbReference type="Proteomes" id="UP001221757">
    <property type="component" value="Unassembled WGS sequence"/>
</dbReference>
<feature type="compositionally biased region" description="Low complexity" evidence="1">
    <location>
        <begin position="400"/>
        <end position="412"/>
    </location>
</feature>
<organism evidence="3 4">
    <name type="scientific">Mycena rosella</name>
    <name type="common">Pink bonnet</name>
    <name type="synonym">Agaricus rosellus</name>
    <dbReference type="NCBI Taxonomy" id="1033263"/>
    <lineage>
        <taxon>Eukaryota</taxon>
        <taxon>Fungi</taxon>
        <taxon>Dikarya</taxon>
        <taxon>Basidiomycota</taxon>
        <taxon>Agaricomycotina</taxon>
        <taxon>Agaricomycetes</taxon>
        <taxon>Agaricomycetidae</taxon>
        <taxon>Agaricales</taxon>
        <taxon>Marasmiineae</taxon>
        <taxon>Mycenaceae</taxon>
        <taxon>Mycena</taxon>
    </lineage>
</organism>
<feature type="compositionally biased region" description="Polar residues" evidence="1">
    <location>
        <begin position="470"/>
        <end position="480"/>
    </location>
</feature>
<protein>
    <submittedName>
        <fullName evidence="3">Uncharacterized protein</fullName>
    </submittedName>
</protein>
<reference evidence="3" key="1">
    <citation type="submission" date="2023-03" db="EMBL/GenBank/DDBJ databases">
        <title>Massive genome expansion in bonnet fungi (Mycena s.s.) driven by repeated elements and novel gene families across ecological guilds.</title>
        <authorList>
            <consortium name="Lawrence Berkeley National Laboratory"/>
            <person name="Harder C.B."/>
            <person name="Miyauchi S."/>
            <person name="Viragh M."/>
            <person name="Kuo A."/>
            <person name="Thoen E."/>
            <person name="Andreopoulos B."/>
            <person name="Lu D."/>
            <person name="Skrede I."/>
            <person name="Drula E."/>
            <person name="Henrissat B."/>
            <person name="Morin E."/>
            <person name="Kohler A."/>
            <person name="Barry K."/>
            <person name="LaButti K."/>
            <person name="Morin E."/>
            <person name="Salamov A."/>
            <person name="Lipzen A."/>
            <person name="Mereny Z."/>
            <person name="Hegedus B."/>
            <person name="Baldrian P."/>
            <person name="Stursova M."/>
            <person name="Weitz H."/>
            <person name="Taylor A."/>
            <person name="Grigoriev I.V."/>
            <person name="Nagy L.G."/>
            <person name="Martin F."/>
            <person name="Kauserud H."/>
        </authorList>
    </citation>
    <scope>NUCLEOTIDE SEQUENCE</scope>
    <source>
        <strain evidence="3">CBHHK067</strain>
    </source>
</reference>
<keyword evidence="2" id="KW-0812">Transmembrane</keyword>
<keyword evidence="4" id="KW-1185">Reference proteome</keyword>
<accession>A0AAD7D0I8</accession>
<evidence type="ECO:0000313" key="3">
    <source>
        <dbReference type="EMBL" id="KAJ7672671.1"/>
    </source>
</evidence>
<feature type="region of interest" description="Disordered" evidence="1">
    <location>
        <begin position="360"/>
        <end position="421"/>
    </location>
</feature>
<feature type="compositionally biased region" description="Basic and acidic residues" evidence="1">
    <location>
        <begin position="522"/>
        <end position="532"/>
    </location>
</feature>
<feature type="compositionally biased region" description="Basic and acidic residues" evidence="1">
    <location>
        <begin position="363"/>
        <end position="374"/>
    </location>
</feature>
<dbReference type="EMBL" id="JARKIE010000167">
    <property type="protein sequence ID" value="KAJ7672671.1"/>
    <property type="molecule type" value="Genomic_DNA"/>
</dbReference>
<name>A0AAD7D0I8_MYCRO</name>
<proteinExistence type="predicted"/>
<feature type="region of interest" description="Disordered" evidence="1">
    <location>
        <begin position="459"/>
        <end position="532"/>
    </location>
</feature>
<evidence type="ECO:0000256" key="2">
    <source>
        <dbReference type="SAM" id="Phobius"/>
    </source>
</evidence>
<comment type="caution">
    <text evidence="3">The sequence shown here is derived from an EMBL/GenBank/DDBJ whole genome shotgun (WGS) entry which is preliminary data.</text>
</comment>
<evidence type="ECO:0000313" key="4">
    <source>
        <dbReference type="Proteomes" id="UP001221757"/>
    </source>
</evidence>
<keyword evidence="2" id="KW-0472">Membrane</keyword>